<dbReference type="Proteomes" id="UP000000270">
    <property type="component" value="Chromosome"/>
</dbReference>
<dbReference type="eggNOG" id="COG3284">
    <property type="taxonomic scope" value="Bacteria"/>
</dbReference>
<dbReference type="GO" id="GO:0043565">
    <property type="term" value="F:sequence-specific DNA binding"/>
    <property type="evidence" value="ECO:0007669"/>
    <property type="project" value="InterPro"/>
</dbReference>
<dbReference type="HOGENOM" id="CLU_058932_0_0_5"/>
<feature type="domain" description="DNA binding HTH" evidence="2">
    <location>
        <begin position="275"/>
        <end position="314"/>
    </location>
</feature>
<dbReference type="AlphaFoldDB" id="A8I2Q8"/>
<dbReference type="Gene3D" id="1.10.10.60">
    <property type="entry name" value="Homeodomain-like"/>
    <property type="match status" value="1"/>
</dbReference>
<dbReference type="Pfam" id="PF01590">
    <property type="entry name" value="GAF"/>
    <property type="match status" value="1"/>
</dbReference>
<dbReference type="RefSeq" id="WP_012170446.1">
    <property type="nucleotide sequence ID" value="NC_009937.1"/>
</dbReference>
<keyword evidence="4" id="KW-1185">Reference proteome</keyword>
<dbReference type="InterPro" id="IPR029016">
    <property type="entry name" value="GAF-like_dom_sf"/>
</dbReference>
<evidence type="ECO:0000259" key="2">
    <source>
        <dbReference type="Pfam" id="PF02954"/>
    </source>
</evidence>
<reference evidence="3 4" key="5">
    <citation type="journal article" date="2010" name="Appl. Environ. Microbiol.">
        <title>phrR-like gene praR of Azorhizobium caulinodans ORS571 is essential for symbiosis with Sesbania rostrata and is involved in expression of reb genes.</title>
        <authorList>
            <person name="Akiba N."/>
            <person name="Aono T."/>
            <person name="Toyazaki H."/>
            <person name="Sato S."/>
            <person name="Oyaizu H."/>
        </authorList>
    </citation>
    <scope>NUCLEOTIDE SEQUENCE [LARGE SCALE GENOMIC DNA]</scope>
    <source>
        <strain evidence="4">ATCC 43989 / DSM 5975 / JCM 20966 / LMG 6465 / NBRC 14845 / NCIMB 13405 / ORS 571</strain>
    </source>
</reference>
<dbReference type="PRINTS" id="PR01590">
    <property type="entry name" value="HTHFIS"/>
</dbReference>
<dbReference type="InterPro" id="IPR003018">
    <property type="entry name" value="GAF"/>
</dbReference>
<feature type="domain" description="GAF" evidence="1">
    <location>
        <begin position="67"/>
        <end position="193"/>
    </location>
</feature>
<reference evidence="3 4" key="6">
    <citation type="journal article" date="2011" name="Appl. Environ. Microbiol.">
        <title>Involvement of the azorhizobial chromosome partition gene (parA) in the onset of bacteroid differentiation during Sesbania rostrata stem nodule development.</title>
        <authorList>
            <person name="Liu CT."/>
            <person name="Lee KB."/>
            <person name="Wang YS."/>
            <person name="Peng MH."/>
            <person name="Lee KT."/>
            <person name="Suzuki S."/>
            <person name="Suzuki T."/>
            <person name="Oyaizu H."/>
        </authorList>
    </citation>
    <scope>NUCLEOTIDE SEQUENCE [LARGE SCALE GENOMIC DNA]</scope>
    <source>
        <strain evidence="4">ATCC 43989 / DSM 5975 / JCM 20966 / LMG 6465 / NBRC 14845 / NCIMB 13405 / ORS 571</strain>
    </source>
</reference>
<evidence type="ECO:0000313" key="4">
    <source>
        <dbReference type="Proteomes" id="UP000000270"/>
    </source>
</evidence>
<reference evidence="3 4" key="4">
    <citation type="journal article" date="2009" name="Appl. Environ. Microbiol.">
        <title>Comparative genome-wide transcriptional profiling of Azorhizobium caulinodans ORS571 grown under free-living and symbiotic conditions.</title>
        <authorList>
            <person name="Tsukada S."/>
            <person name="Aono T."/>
            <person name="Akiba N."/>
            <person name="Lee KB."/>
            <person name="Liu CT."/>
            <person name="Toyazaki H."/>
            <person name="Oyaizu H."/>
        </authorList>
    </citation>
    <scope>NUCLEOTIDE SEQUENCE [LARGE SCALE GENOMIC DNA]</scope>
    <source>
        <strain evidence="4">ATCC 43989 / DSM 5975 / JCM 20966 / LMG 6465 / NBRC 14845 / NCIMB 13405 / ORS 571</strain>
    </source>
</reference>
<reference evidence="3 4" key="3">
    <citation type="journal article" date="2008" name="BMC Genomics">
        <title>The genome of the versatile nitrogen fixer Azorhizobium caulinodans ORS571.</title>
        <authorList>
            <person name="Lee KB."/>
            <person name="Backer P.D."/>
            <person name="Aono T."/>
            <person name="Liu CT."/>
            <person name="Suzuki S."/>
            <person name="Suzuki T."/>
            <person name="Kaneko T."/>
            <person name="Yamada M."/>
            <person name="Tabata S."/>
            <person name="Kupfer D.M."/>
            <person name="Najar F.Z."/>
            <person name="Wiley G.B."/>
            <person name="Roe B."/>
            <person name="Binnewies T.T."/>
            <person name="Ussery D.W."/>
            <person name="D'Haeze W."/>
            <person name="Herder J.D."/>
            <person name="Gevers D."/>
            <person name="Vereecke D."/>
            <person name="Holsters M."/>
            <person name="Oyaizu H."/>
        </authorList>
    </citation>
    <scope>NUCLEOTIDE SEQUENCE [LARGE SCALE GENOMIC DNA]</scope>
    <source>
        <strain evidence="4">ATCC 43989 / DSM 5975 / JCM 20966 / LMG 6465 / NBRC 14845 / NCIMB 13405 / ORS 571</strain>
    </source>
</reference>
<dbReference type="SUPFAM" id="SSF46689">
    <property type="entry name" value="Homeodomain-like"/>
    <property type="match status" value="1"/>
</dbReference>
<dbReference type="STRING" id="438753.AZC_1918"/>
<dbReference type="EMBL" id="AP009384">
    <property type="protein sequence ID" value="BAF87916.1"/>
    <property type="molecule type" value="Genomic_DNA"/>
</dbReference>
<evidence type="ECO:0000313" key="3">
    <source>
        <dbReference type="EMBL" id="BAF87916.1"/>
    </source>
</evidence>
<accession>A8I2Q8</accession>
<evidence type="ECO:0000259" key="1">
    <source>
        <dbReference type="Pfam" id="PF01590"/>
    </source>
</evidence>
<reference evidence="3 4" key="1">
    <citation type="journal article" date="2007" name="Appl. Environ. Microbiol.">
        <title>Rhizobial factors required for stem nodule maturation and maintenance in Sesbania rostrata-Azorhizobium caulinodans ORS571 symbiosis.</title>
        <authorList>
            <person name="Suzuki S."/>
            <person name="Aono T."/>
            <person name="Lee KB."/>
            <person name="Suzuki T."/>
            <person name="Liu CT."/>
            <person name="Miwa H."/>
            <person name="Wakao S."/>
            <person name="Iki T."/>
            <person name="Oyaizu H."/>
        </authorList>
    </citation>
    <scope>NUCLEOTIDE SEQUENCE [LARGE SCALE GENOMIC DNA]</scope>
    <source>
        <strain evidence="4">ATCC 43989 / DSM 5975 / JCM 20966 / LMG 6465 / NBRC 14845 / NCIMB 13405 / ORS 571</strain>
    </source>
</reference>
<name>A8I2Q8_AZOC5</name>
<gene>
    <name evidence="3" type="ordered locus">AZC_1918</name>
</gene>
<protein>
    <submittedName>
        <fullName evidence="3">Transcriptional regulatory protein</fullName>
    </submittedName>
</protein>
<dbReference type="eggNOG" id="COG2204">
    <property type="taxonomic scope" value="Bacteria"/>
</dbReference>
<proteinExistence type="predicted"/>
<dbReference type="Pfam" id="PF02954">
    <property type="entry name" value="HTH_8"/>
    <property type="match status" value="1"/>
</dbReference>
<sequence>MNRVSSQHADRIETAIRSGGAVSSALVASWQRSVALYRLDPTERRSPQRLEQQKLSEARQRLEPMLRAAQASLDRLFLAVGGMGCCVLIADREGIPVERRGLAGDDDTFERWGLWPGCIWSEEHEGTNGIGTCLAEQRALTIHRDQHFFARNTLLSCTTVPIHDHEGHIAAALDVSSCRSGLTEELVNVIALATGDAARRIEAENFRQAFPNARIVVARMDDWSPHALLAVDGEDIIVGATRAARQAYRHLGAVIGKPLSLTDGAAGGQGFDAELRQAERAILERALIRAGGNVTAAARQLGLSRATLHRKLGKLGLERAN</sequence>
<dbReference type="InterPro" id="IPR009057">
    <property type="entry name" value="Homeodomain-like_sf"/>
</dbReference>
<organism evidence="3 4">
    <name type="scientific">Azorhizobium caulinodans (strain ATCC 43989 / DSM 5975 / JCM 20966 / LMG 6465 / NBRC 14845 / NCIMB 13405 / ORS 571)</name>
    <dbReference type="NCBI Taxonomy" id="438753"/>
    <lineage>
        <taxon>Bacteria</taxon>
        <taxon>Pseudomonadati</taxon>
        <taxon>Pseudomonadota</taxon>
        <taxon>Alphaproteobacteria</taxon>
        <taxon>Hyphomicrobiales</taxon>
        <taxon>Xanthobacteraceae</taxon>
        <taxon>Azorhizobium</taxon>
    </lineage>
</organism>
<dbReference type="InterPro" id="IPR002197">
    <property type="entry name" value="HTH_Fis"/>
</dbReference>
<dbReference type="KEGG" id="azc:AZC_1918"/>
<dbReference type="Gene3D" id="3.30.450.40">
    <property type="match status" value="1"/>
</dbReference>
<dbReference type="SUPFAM" id="SSF55781">
    <property type="entry name" value="GAF domain-like"/>
    <property type="match status" value="1"/>
</dbReference>
<reference evidence="4" key="2">
    <citation type="submission" date="2007-04" db="EMBL/GenBank/DDBJ databases">
        <title>Complete genome sequence of the nitrogen-fixing bacterium Azorhizobium caulinodans ORS571.</title>
        <authorList>
            <person name="Lee K.B."/>
            <person name="Backer P.D."/>
            <person name="Aono T."/>
            <person name="Liu C.T."/>
            <person name="Suzuki S."/>
            <person name="Suzuki T."/>
            <person name="Kaneko T."/>
            <person name="Yamada M."/>
            <person name="Tabata S."/>
            <person name="Kupfer D.M."/>
            <person name="Najar F.Z."/>
            <person name="Wiley G.B."/>
            <person name="Roe B."/>
            <person name="Binnewies T."/>
            <person name="Ussery D."/>
            <person name="Vereecke D."/>
            <person name="Gevers D."/>
            <person name="Holsters M."/>
            <person name="Oyaizu H."/>
        </authorList>
    </citation>
    <scope>NUCLEOTIDE SEQUENCE [LARGE SCALE GENOMIC DNA]</scope>
    <source>
        <strain evidence="4">ATCC 43989 / DSM 5975 / JCM 20966 / LMG 6465 / NBRC 14845 / NCIMB 13405 / ORS 571</strain>
    </source>
</reference>